<reference evidence="2 3" key="1">
    <citation type="submission" date="2020-08" db="EMBL/GenBank/DDBJ databases">
        <title>Genomic Encyclopedia of Archaeal and Bacterial Type Strains, Phase II (KMG-II): from individual species to whole genera.</title>
        <authorList>
            <person name="Goeker M."/>
        </authorList>
    </citation>
    <scope>NUCLEOTIDE SEQUENCE [LARGE SCALE GENOMIC DNA]</scope>
    <source>
        <strain evidence="2 3">DSM 43850</strain>
    </source>
</reference>
<dbReference type="CDD" id="cd00093">
    <property type="entry name" value="HTH_XRE"/>
    <property type="match status" value="1"/>
</dbReference>
<proteinExistence type="predicted"/>
<dbReference type="SUPFAM" id="SSF47413">
    <property type="entry name" value="lambda repressor-like DNA-binding domains"/>
    <property type="match status" value="1"/>
</dbReference>
<name>A0ABR6BGV2_9PSEU</name>
<dbReference type="Gene3D" id="1.10.260.40">
    <property type="entry name" value="lambda repressor-like DNA-binding domains"/>
    <property type="match status" value="1"/>
</dbReference>
<dbReference type="PROSITE" id="PS50943">
    <property type="entry name" value="HTH_CROC1"/>
    <property type="match status" value="1"/>
</dbReference>
<gene>
    <name evidence="2" type="ORF">BC739_003313</name>
</gene>
<dbReference type="RefSeq" id="WP_025360673.1">
    <property type="nucleotide sequence ID" value="NZ_BAAABQ010000009.1"/>
</dbReference>
<comment type="caution">
    <text evidence="2">The sequence shown here is derived from an EMBL/GenBank/DDBJ whole genome shotgun (WGS) entry which is preliminary data.</text>
</comment>
<dbReference type="InterPro" id="IPR001387">
    <property type="entry name" value="Cro/C1-type_HTH"/>
</dbReference>
<accession>A0ABR6BGV2</accession>
<feature type="domain" description="HTH cro/C1-type" evidence="1">
    <location>
        <begin position="12"/>
        <end position="75"/>
    </location>
</feature>
<dbReference type="EMBL" id="JACJID010000002">
    <property type="protein sequence ID" value="MBA8926114.1"/>
    <property type="molecule type" value="Genomic_DNA"/>
</dbReference>
<evidence type="ECO:0000259" key="1">
    <source>
        <dbReference type="PROSITE" id="PS50943"/>
    </source>
</evidence>
<protein>
    <submittedName>
        <fullName evidence="2">Transcriptional regulator with XRE-family HTH domain</fullName>
    </submittedName>
</protein>
<organism evidence="2 3">
    <name type="scientific">Kutzneria viridogrisea</name>
    <dbReference type="NCBI Taxonomy" id="47990"/>
    <lineage>
        <taxon>Bacteria</taxon>
        <taxon>Bacillati</taxon>
        <taxon>Actinomycetota</taxon>
        <taxon>Actinomycetes</taxon>
        <taxon>Pseudonocardiales</taxon>
        <taxon>Pseudonocardiaceae</taxon>
        <taxon>Kutzneria</taxon>
    </lineage>
</organism>
<keyword evidence="3" id="KW-1185">Reference proteome</keyword>
<dbReference type="Proteomes" id="UP000517916">
    <property type="component" value="Unassembled WGS sequence"/>
</dbReference>
<dbReference type="InterPro" id="IPR010982">
    <property type="entry name" value="Lambda_DNA-bd_dom_sf"/>
</dbReference>
<sequence>MTAQDADFAAALHAAILARGLTLDRLAHRLGERGFTLSTATLSYWSRGRSRPERPESLAALTALEQILEVPPDSLRAQLVERVRKGRGKPERDVPFNALWGDVGEDVDHVIAQVGQPSTRRRTLAFHERFRLDATGAEQHCRVITAVEAITDNVERTLLVYRDDSGTAALPELIPVSGARLGRVRQDEATRVMVVELWLDSVLDKGERTIFEYELHYQPGGAPARMVERRFPSLLRSYLVEVEFHPEALPARCAAVSETIEGVRLSSRPVAISPDGVARAVLTDVPAGVFRIHWEWE</sequence>
<evidence type="ECO:0000313" key="3">
    <source>
        <dbReference type="Proteomes" id="UP000517916"/>
    </source>
</evidence>
<evidence type="ECO:0000313" key="2">
    <source>
        <dbReference type="EMBL" id="MBA8926114.1"/>
    </source>
</evidence>